<name>A0A326U4W6_THEHA</name>
<accession>A0A326U4W6</accession>
<comment type="caution">
    <text evidence="2">The sequence shown here is derived from an EMBL/GenBank/DDBJ whole genome shotgun (WGS) entry which is preliminary data.</text>
</comment>
<dbReference type="Pfam" id="PF19993">
    <property type="entry name" value="DO-GTPase2"/>
    <property type="match status" value="1"/>
</dbReference>
<dbReference type="AlphaFoldDB" id="A0A326U4W6"/>
<dbReference type="OrthoDB" id="143162at2"/>
<dbReference type="RefSeq" id="WP_111323796.1">
    <property type="nucleotide sequence ID" value="NZ_BIFX01000003.1"/>
</dbReference>
<sequence length="377" mass="42889">MLINPFINPFRKYTCPACGTEFYPGTCQIDATVTTGGDPLREKKNSFWARLYVPPLVGPTYALKQARRRCPDCGHYFPYNFERTRNYTIAIVGDVSAGKSHYIAACIDQLKKYGLQVTGCSQIIGLDSADDDFNSKFYRPVFVNRQQIPPTQPATKANTPLVYELVYRQSSTLFPPKSVNLLFYDSSGEDIVQQDRMVQYSSYIAFASAIIFLADPLTMPNIVKELPKSMQPRILRERSSTEVLNRVIHTFRIAHAINSQRKIKTPIAITVSKSDLLKYVMKKERQEPFFLQDSVYTNAINSNDFEKINGEVRYMLQKYGDYTLVETSEAFKNVSYFAVSATGFPPDATGRFPVIEPKRCLDPLLWCMWKLGIIQAS</sequence>
<gene>
    <name evidence="2" type="ORF">EI42_03431</name>
</gene>
<keyword evidence="3" id="KW-1185">Reference proteome</keyword>
<reference evidence="2 3" key="1">
    <citation type="submission" date="2018-06" db="EMBL/GenBank/DDBJ databases">
        <title>Genomic Encyclopedia of Archaeal and Bacterial Type Strains, Phase II (KMG-II): from individual species to whole genera.</title>
        <authorList>
            <person name="Goeker M."/>
        </authorList>
    </citation>
    <scope>NUCLEOTIDE SEQUENCE [LARGE SCALE GENOMIC DNA]</scope>
    <source>
        <strain evidence="2 3">ATCC BAA-1881</strain>
    </source>
</reference>
<feature type="domain" description="Double-GTPase 2" evidence="1">
    <location>
        <begin position="88"/>
        <end position="327"/>
    </location>
</feature>
<evidence type="ECO:0000313" key="3">
    <source>
        <dbReference type="Proteomes" id="UP000248806"/>
    </source>
</evidence>
<dbReference type="InterPro" id="IPR045528">
    <property type="entry name" value="DO-GTPase2"/>
</dbReference>
<proteinExistence type="predicted"/>
<dbReference type="EMBL" id="QKUF01000011">
    <property type="protein sequence ID" value="PZW28053.1"/>
    <property type="molecule type" value="Genomic_DNA"/>
</dbReference>
<organism evidence="2 3">
    <name type="scientific">Thermosporothrix hazakensis</name>
    <dbReference type="NCBI Taxonomy" id="644383"/>
    <lineage>
        <taxon>Bacteria</taxon>
        <taxon>Bacillati</taxon>
        <taxon>Chloroflexota</taxon>
        <taxon>Ktedonobacteria</taxon>
        <taxon>Ktedonobacterales</taxon>
        <taxon>Thermosporotrichaceae</taxon>
        <taxon>Thermosporothrix</taxon>
    </lineage>
</organism>
<dbReference type="InterPro" id="IPR027417">
    <property type="entry name" value="P-loop_NTPase"/>
</dbReference>
<protein>
    <recommendedName>
        <fullName evidence="1">Double-GTPase 2 domain-containing protein</fullName>
    </recommendedName>
</protein>
<evidence type="ECO:0000259" key="1">
    <source>
        <dbReference type="Pfam" id="PF19993"/>
    </source>
</evidence>
<dbReference type="SUPFAM" id="SSF52540">
    <property type="entry name" value="P-loop containing nucleoside triphosphate hydrolases"/>
    <property type="match status" value="1"/>
</dbReference>
<evidence type="ECO:0000313" key="2">
    <source>
        <dbReference type="EMBL" id="PZW28053.1"/>
    </source>
</evidence>
<dbReference type="Proteomes" id="UP000248806">
    <property type="component" value="Unassembled WGS sequence"/>
</dbReference>
<dbReference type="Gene3D" id="3.40.50.300">
    <property type="entry name" value="P-loop containing nucleotide triphosphate hydrolases"/>
    <property type="match status" value="1"/>
</dbReference>